<keyword evidence="3" id="KW-1185">Reference proteome</keyword>
<sequence length="475" mass="51490">MRGRWVEGNSAGRENFRAASTVVIATVSPSSKDTEHSLNTIRHACIMDGQDAAEETRFITGGEVEKIQCGEVDVTAIARQRQADKKAGRGGSGAHKGAGTFQRETVDPEAFGATSGGMGDAASRKEEEKAQLRARSVAERKALRGLPQERVQALLAARELVGRNQHQELRLRRGGTPDGDEETAWPANKENAEAIGDPARRPKVPEMRPSIRRITNTIMQDAGTTDASKLAQLRLALKAHGVGTEEVVELMERWNEQHRRASAPLPQDTVPAPAAAPNHNPPPPRNRLPPTSGVPLARPSPDFSSSPHPTSADPPLQRRITSGRRATSAPEVGIVSAVHFTGDAGRPDSAERRSENSSWTPLPEPLDRHEAARAARVASTQAAQDSAVQKLQAKERRGKLTAGAGGNFGGEVDHEGEIRRLEEEIKHAGKSQATLFGLKKQLAMHKGTLLRMQRLKEQKLREAQKQGTPQIRDPH</sequence>
<feature type="compositionally biased region" description="Low complexity" evidence="1">
    <location>
        <begin position="374"/>
        <end position="384"/>
    </location>
</feature>
<dbReference type="Proteomes" id="UP001190700">
    <property type="component" value="Unassembled WGS sequence"/>
</dbReference>
<gene>
    <name evidence="2" type="ORF">CYMTET_21975</name>
</gene>
<proteinExistence type="predicted"/>
<comment type="caution">
    <text evidence="2">The sequence shown here is derived from an EMBL/GenBank/DDBJ whole genome shotgun (WGS) entry which is preliminary data.</text>
</comment>
<reference evidence="2 3" key="1">
    <citation type="journal article" date="2015" name="Genome Biol. Evol.">
        <title>Comparative Genomics of a Bacterivorous Green Alga Reveals Evolutionary Causalities and Consequences of Phago-Mixotrophic Mode of Nutrition.</title>
        <authorList>
            <person name="Burns J.A."/>
            <person name="Paasch A."/>
            <person name="Narechania A."/>
            <person name="Kim E."/>
        </authorList>
    </citation>
    <scope>NUCLEOTIDE SEQUENCE [LARGE SCALE GENOMIC DNA]</scope>
    <source>
        <strain evidence="2 3">PLY_AMNH</strain>
    </source>
</reference>
<dbReference type="EMBL" id="LGRX02010851">
    <property type="protein sequence ID" value="KAK3269590.1"/>
    <property type="molecule type" value="Genomic_DNA"/>
</dbReference>
<accession>A0AAE0G147</accession>
<feature type="region of interest" description="Disordered" evidence="1">
    <location>
        <begin position="83"/>
        <end position="102"/>
    </location>
</feature>
<feature type="compositionally biased region" description="Basic and acidic residues" evidence="1">
    <location>
        <begin position="122"/>
        <end position="131"/>
    </location>
</feature>
<protein>
    <submittedName>
        <fullName evidence="2">Uncharacterized protein</fullName>
    </submittedName>
</protein>
<evidence type="ECO:0000256" key="1">
    <source>
        <dbReference type="SAM" id="MobiDB-lite"/>
    </source>
</evidence>
<feature type="region of interest" description="Disordered" evidence="1">
    <location>
        <begin position="258"/>
        <end position="414"/>
    </location>
</feature>
<feature type="compositionally biased region" description="Basic and acidic residues" evidence="1">
    <location>
        <begin position="345"/>
        <end position="355"/>
    </location>
</feature>
<feature type="region of interest" description="Disordered" evidence="1">
    <location>
        <begin position="107"/>
        <end position="131"/>
    </location>
</feature>
<evidence type="ECO:0000313" key="3">
    <source>
        <dbReference type="Proteomes" id="UP001190700"/>
    </source>
</evidence>
<dbReference type="AlphaFoldDB" id="A0AAE0G147"/>
<feature type="region of interest" description="Disordered" evidence="1">
    <location>
        <begin position="456"/>
        <end position="475"/>
    </location>
</feature>
<name>A0AAE0G147_9CHLO</name>
<organism evidence="2 3">
    <name type="scientific">Cymbomonas tetramitiformis</name>
    <dbReference type="NCBI Taxonomy" id="36881"/>
    <lineage>
        <taxon>Eukaryota</taxon>
        <taxon>Viridiplantae</taxon>
        <taxon>Chlorophyta</taxon>
        <taxon>Pyramimonadophyceae</taxon>
        <taxon>Pyramimonadales</taxon>
        <taxon>Pyramimonadaceae</taxon>
        <taxon>Cymbomonas</taxon>
    </lineage>
</organism>
<evidence type="ECO:0000313" key="2">
    <source>
        <dbReference type="EMBL" id="KAK3269590.1"/>
    </source>
</evidence>